<protein>
    <submittedName>
        <fullName evidence="1">Uncharacterized protein</fullName>
    </submittedName>
</protein>
<keyword evidence="2" id="KW-1185">Reference proteome</keyword>
<accession>A0A8X6NZS6</accession>
<evidence type="ECO:0000313" key="2">
    <source>
        <dbReference type="Proteomes" id="UP000887013"/>
    </source>
</evidence>
<name>A0A8X6NZS6_NEPPI</name>
<dbReference type="Proteomes" id="UP000887013">
    <property type="component" value="Unassembled WGS sequence"/>
</dbReference>
<dbReference type="EMBL" id="BMAW01109703">
    <property type="protein sequence ID" value="GFT39779.1"/>
    <property type="molecule type" value="Genomic_DNA"/>
</dbReference>
<comment type="caution">
    <text evidence="1">The sequence shown here is derived from an EMBL/GenBank/DDBJ whole genome shotgun (WGS) entry which is preliminary data.</text>
</comment>
<evidence type="ECO:0000313" key="1">
    <source>
        <dbReference type="EMBL" id="GFT39779.1"/>
    </source>
</evidence>
<dbReference type="OrthoDB" id="10489288at2759"/>
<dbReference type="AlphaFoldDB" id="A0A8X6NZS6"/>
<reference evidence="1" key="1">
    <citation type="submission" date="2020-08" db="EMBL/GenBank/DDBJ databases">
        <title>Multicomponent nature underlies the extraordinary mechanical properties of spider dragline silk.</title>
        <authorList>
            <person name="Kono N."/>
            <person name="Nakamura H."/>
            <person name="Mori M."/>
            <person name="Yoshida Y."/>
            <person name="Ohtoshi R."/>
            <person name="Malay A.D."/>
            <person name="Moran D.A.P."/>
            <person name="Tomita M."/>
            <person name="Numata K."/>
            <person name="Arakawa K."/>
        </authorList>
    </citation>
    <scope>NUCLEOTIDE SEQUENCE</scope>
</reference>
<proteinExistence type="predicted"/>
<sequence length="101" mass="11088">MTFNVCLVWGGGKRRQPQSFVFHCSIQTDTRTDDSASIQFRMFAVGGSKPPYLACDIPKTINPGLRGDRRLAPVLRGACIKVPRYYRGFKGRNGPVGTGAP</sequence>
<organism evidence="1 2">
    <name type="scientific">Nephila pilipes</name>
    <name type="common">Giant wood spider</name>
    <name type="synonym">Nephila maculata</name>
    <dbReference type="NCBI Taxonomy" id="299642"/>
    <lineage>
        <taxon>Eukaryota</taxon>
        <taxon>Metazoa</taxon>
        <taxon>Ecdysozoa</taxon>
        <taxon>Arthropoda</taxon>
        <taxon>Chelicerata</taxon>
        <taxon>Arachnida</taxon>
        <taxon>Araneae</taxon>
        <taxon>Araneomorphae</taxon>
        <taxon>Entelegynae</taxon>
        <taxon>Araneoidea</taxon>
        <taxon>Nephilidae</taxon>
        <taxon>Nephila</taxon>
    </lineage>
</organism>
<gene>
    <name evidence="1" type="ORF">NPIL_56481</name>
</gene>